<comment type="caution">
    <text evidence="8">The sequence shown here is derived from an EMBL/GenBank/DDBJ whole genome shotgun (WGS) entry which is preliminary data.</text>
</comment>
<dbReference type="GO" id="GO:0051213">
    <property type="term" value="F:dioxygenase activity"/>
    <property type="evidence" value="ECO:0007669"/>
    <property type="project" value="UniProtKB-KW"/>
</dbReference>
<dbReference type="InterPro" id="IPR038492">
    <property type="entry name" value="GBBH-like_N_sf"/>
</dbReference>
<dbReference type="Proteomes" id="UP001498771">
    <property type="component" value="Unassembled WGS sequence"/>
</dbReference>
<gene>
    <name evidence="8" type="ORF">BZA70DRAFT_295488</name>
</gene>
<keyword evidence="3" id="KW-0479">Metal-binding</keyword>
<dbReference type="GeneID" id="90040001"/>
<accession>A0ABR1F594</accession>
<sequence length="437" mass="50214">MLRRHIAKHLRTTAPRHLLSSSSLRQISTAPSNPPDEELVPDETVFDNIFLRDACTCPSCVDPSSKQKSFSTAQLPTDTYIKSRRAVADPEHCVEITWGASTQPDHVSRYPVSQLKTFGSPVLRFSKHWDFARPEIFWHQKTLKENLVVREYKDYLENEEALDDVVLGLYSSGLAFVKGAPAAEKDADGEIVVEKVARKIGYIKETFYGTSWNVRSIANAKNIAYTSVNLPLHMDLLYYESPPGIQLLHCIENSAQGGESVYADSFRAAYLILERDPAAFFALATFPITFHYDNDGYHYMHTRPLIELDPYYKEGHPSLPRARIKCVNYSPPFQGPFEHMISRSSLEKHTDLTQQGEFRQFLRAYRMFEDIINDRREQYEEKFAPGDIALFMNRRVLHSRREFKVPTDSEQQFGRWLKGTYLDIDSFYSKLRGTSGL</sequence>
<evidence type="ECO:0000313" key="8">
    <source>
        <dbReference type="EMBL" id="KAK7205001.1"/>
    </source>
</evidence>
<evidence type="ECO:0000256" key="1">
    <source>
        <dbReference type="ARBA" id="ARBA00001954"/>
    </source>
</evidence>
<comment type="cofactor">
    <cofactor evidence="1">
        <name>Fe(2+)</name>
        <dbReference type="ChEBI" id="CHEBI:29033"/>
    </cofactor>
</comment>
<name>A0ABR1F594_9ASCO</name>
<keyword evidence="6" id="KW-0408">Iron</keyword>
<evidence type="ECO:0000256" key="6">
    <source>
        <dbReference type="ARBA" id="ARBA00023004"/>
    </source>
</evidence>
<evidence type="ECO:0000313" key="9">
    <source>
        <dbReference type="Proteomes" id="UP001498771"/>
    </source>
</evidence>
<dbReference type="Gene3D" id="3.30.2020.30">
    <property type="match status" value="1"/>
</dbReference>
<reference evidence="8 9" key="1">
    <citation type="submission" date="2024-03" db="EMBL/GenBank/DDBJ databases">
        <title>Genome-scale model development and genomic sequencing of the oleaginous clade Lipomyces.</title>
        <authorList>
            <consortium name="Lawrence Berkeley National Laboratory"/>
            <person name="Czajka J.J."/>
            <person name="Han Y."/>
            <person name="Kim J."/>
            <person name="Mondo S.J."/>
            <person name="Hofstad B.A."/>
            <person name="Robles A."/>
            <person name="Haridas S."/>
            <person name="Riley R."/>
            <person name="LaButti K."/>
            <person name="Pangilinan J."/>
            <person name="Andreopoulos W."/>
            <person name="Lipzen A."/>
            <person name="Yan J."/>
            <person name="Wang M."/>
            <person name="Ng V."/>
            <person name="Grigoriev I.V."/>
            <person name="Spatafora J.W."/>
            <person name="Magnuson J.K."/>
            <person name="Baker S.E."/>
            <person name="Pomraning K.R."/>
        </authorList>
    </citation>
    <scope>NUCLEOTIDE SEQUENCE [LARGE SCALE GENOMIC DNA]</scope>
    <source>
        <strain evidence="8 9">Phaff 52-87</strain>
    </source>
</reference>
<evidence type="ECO:0000259" key="7">
    <source>
        <dbReference type="Pfam" id="PF02668"/>
    </source>
</evidence>
<keyword evidence="5" id="KW-0560">Oxidoreductase</keyword>
<dbReference type="PANTHER" id="PTHR10696">
    <property type="entry name" value="GAMMA-BUTYROBETAINE HYDROXYLASE-RELATED"/>
    <property type="match status" value="1"/>
</dbReference>
<organism evidence="8 9">
    <name type="scientific">Myxozyma melibiosi</name>
    <dbReference type="NCBI Taxonomy" id="54550"/>
    <lineage>
        <taxon>Eukaryota</taxon>
        <taxon>Fungi</taxon>
        <taxon>Dikarya</taxon>
        <taxon>Ascomycota</taxon>
        <taxon>Saccharomycotina</taxon>
        <taxon>Lipomycetes</taxon>
        <taxon>Lipomycetales</taxon>
        <taxon>Lipomycetaceae</taxon>
        <taxon>Myxozyma</taxon>
    </lineage>
</organism>
<dbReference type="Pfam" id="PF02668">
    <property type="entry name" value="TauD"/>
    <property type="match status" value="1"/>
</dbReference>
<dbReference type="InterPro" id="IPR042098">
    <property type="entry name" value="TauD-like_sf"/>
</dbReference>
<dbReference type="SUPFAM" id="SSF51197">
    <property type="entry name" value="Clavaminate synthase-like"/>
    <property type="match status" value="1"/>
</dbReference>
<dbReference type="PANTHER" id="PTHR10696:SF25">
    <property type="entry name" value="OXIDOREDUCTASE AIM17-RELATED"/>
    <property type="match status" value="1"/>
</dbReference>
<dbReference type="Gene3D" id="3.60.130.10">
    <property type="entry name" value="Clavaminate synthase-like"/>
    <property type="match status" value="1"/>
</dbReference>
<evidence type="ECO:0000256" key="4">
    <source>
        <dbReference type="ARBA" id="ARBA00022964"/>
    </source>
</evidence>
<evidence type="ECO:0000256" key="2">
    <source>
        <dbReference type="ARBA" id="ARBA00008654"/>
    </source>
</evidence>
<protein>
    <submittedName>
        <fullName evidence="8">Taurine catabolism dioxygenase TauD, TfdA family-domain-containing protein</fullName>
    </submittedName>
</protein>
<dbReference type="RefSeq" id="XP_064768034.1">
    <property type="nucleotide sequence ID" value="XM_064914489.1"/>
</dbReference>
<evidence type="ECO:0000256" key="3">
    <source>
        <dbReference type="ARBA" id="ARBA00022723"/>
    </source>
</evidence>
<dbReference type="InterPro" id="IPR003819">
    <property type="entry name" value="TauD/TfdA-like"/>
</dbReference>
<comment type="similarity">
    <text evidence="2">Belongs to the gamma-BBH/TMLD family.</text>
</comment>
<keyword evidence="9" id="KW-1185">Reference proteome</keyword>
<proteinExistence type="inferred from homology"/>
<dbReference type="CDD" id="cd00250">
    <property type="entry name" value="CAS_like"/>
    <property type="match status" value="1"/>
</dbReference>
<keyword evidence="4 8" id="KW-0223">Dioxygenase</keyword>
<feature type="domain" description="TauD/TfdA-like" evidence="7">
    <location>
        <begin position="159"/>
        <end position="421"/>
    </location>
</feature>
<evidence type="ECO:0000256" key="5">
    <source>
        <dbReference type="ARBA" id="ARBA00023002"/>
    </source>
</evidence>
<dbReference type="EMBL" id="JBBJBU010000006">
    <property type="protein sequence ID" value="KAK7205001.1"/>
    <property type="molecule type" value="Genomic_DNA"/>
</dbReference>
<dbReference type="InterPro" id="IPR050411">
    <property type="entry name" value="AlphaKG_dependent_hydroxylases"/>
</dbReference>